<protein>
    <recommendedName>
        <fullName evidence="5">Mechanosensitive ion channel MscS domain-containing protein</fullName>
    </recommendedName>
</protein>
<keyword evidence="7" id="KW-1185">Reference proteome</keyword>
<evidence type="ECO:0000256" key="4">
    <source>
        <dbReference type="SAM" id="Phobius"/>
    </source>
</evidence>
<feature type="compositionally biased region" description="Low complexity" evidence="3">
    <location>
        <begin position="48"/>
        <end position="76"/>
    </location>
</feature>
<evidence type="ECO:0000313" key="6">
    <source>
        <dbReference type="EMBL" id="KAF2077874.1"/>
    </source>
</evidence>
<feature type="transmembrane region" description="Helical" evidence="4">
    <location>
        <begin position="268"/>
        <end position="291"/>
    </location>
</feature>
<dbReference type="PANTHER" id="PTHR31618:SF1">
    <property type="entry name" value="EF-HAND DOMAIN-CONTAINING PROTEIN"/>
    <property type="match status" value="1"/>
</dbReference>
<feature type="transmembrane region" description="Helical" evidence="4">
    <location>
        <begin position="303"/>
        <end position="324"/>
    </location>
</feature>
<dbReference type="PANTHER" id="PTHR31618">
    <property type="entry name" value="MECHANOSENSITIVE ION CHANNEL PROTEIN 5"/>
    <property type="match status" value="1"/>
</dbReference>
<feature type="compositionally biased region" description="Low complexity" evidence="3">
    <location>
        <begin position="25"/>
        <end position="35"/>
    </location>
</feature>
<feature type="compositionally biased region" description="Polar residues" evidence="3">
    <location>
        <begin position="137"/>
        <end position="151"/>
    </location>
</feature>
<dbReference type="SUPFAM" id="SSF50182">
    <property type="entry name" value="Sm-like ribonucleoproteins"/>
    <property type="match status" value="1"/>
</dbReference>
<dbReference type="InterPro" id="IPR016688">
    <property type="entry name" value="MscS-like_plants/fungi"/>
</dbReference>
<comment type="similarity">
    <text evidence="2">Belongs to the MscS (TC 1.A.23) family.</text>
</comment>
<evidence type="ECO:0000256" key="1">
    <source>
        <dbReference type="ARBA" id="ARBA00004141"/>
    </source>
</evidence>
<dbReference type="AlphaFoldDB" id="A0A8J4Q468"/>
<evidence type="ECO:0000256" key="3">
    <source>
        <dbReference type="SAM" id="MobiDB-lite"/>
    </source>
</evidence>
<feature type="domain" description="Mechanosensitive ion channel MscS" evidence="5">
    <location>
        <begin position="571"/>
        <end position="639"/>
    </location>
</feature>
<dbReference type="GO" id="GO:0008381">
    <property type="term" value="F:mechanosensitive monoatomic ion channel activity"/>
    <property type="evidence" value="ECO:0007669"/>
    <property type="project" value="TreeGrafter"/>
</dbReference>
<evidence type="ECO:0000256" key="2">
    <source>
        <dbReference type="ARBA" id="ARBA00008017"/>
    </source>
</evidence>
<feature type="transmembrane region" description="Helical" evidence="4">
    <location>
        <begin position="344"/>
        <end position="367"/>
    </location>
</feature>
<dbReference type="GO" id="GO:0005886">
    <property type="term" value="C:plasma membrane"/>
    <property type="evidence" value="ECO:0007669"/>
    <property type="project" value="TreeGrafter"/>
</dbReference>
<proteinExistence type="inferred from homology"/>
<feature type="transmembrane region" description="Helical" evidence="4">
    <location>
        <begin position="554"/>
        <end position="576"/>
    </location>
</feature>
<feature type="region of interest" description="Disordered" evidence="3">
    <location>
        <begin position="137"/>
        <end position="159"/>
    </location>
</feature>
<reference evidence="6" key="1">
    <citation type="submission" date="2020-01" db="EMBL/GenBank/DDBJ databases">
        <title>Development of genomics and gene disruption for Polysphondylium violaceum indicates a role for the polyketide synthase stlB in stalk morphogenesis.</title>
        <authorList>
            <person name="Narita B."/>
            <person name="Kawabe Y."/>
            <person name="Kin K."/>
            <person name="Saito T."/>
            <person name="Gibbs R."/>
            <person name="Kuspa A."/>
            <person name="Muzny D."/>
            <person name="Queller D."/>
            <person name="Richards S."/>
            <person name="Strassman J."/>
            <person name="Sucgang R."/>
            <person name="Worley K."/>
            <person name="Schaap P."/>
        </authorList>
    </citation>
    <scope>NUCLEOTIDE SEQUENCE</scope>
    <source>
        <strain evidence="6">QSvi11</strain>
    </source>
</reference>
<dbReference type="InterPro" id="IPR010920">
    <property type="entry name" value="LSM_dom_sf"/>
</dbReference>
<evidence type="ECO:0000259" key="5">
    <source>
        <dbReference type="Pfam" id="PF00924"/>
    </source>
</evidence>
<feature type="transmembrane region" description="Helical" evidence="4">
    <location>
        <begin position="525"/>
        <end position="548"/>
    </location>
</feature>
<dbReference type="Pfam" id="PF00924">
    <property type="entry name" value="MS_channel_2nd"/>
    <property type="match status" value="1"/>
</dbReference>
<keyword evidence="4" id="KW-1133">Transmembrane helix</keyword>
<feature type="compositionally biased region" description="Basic and acidic residues" evidence="3">
    <location>
        <begin position="1"/>
        <end position="19"/>
    </location>
</feature>
<comment type="subcellular location">
    <subcellularLocation>
        <location evidence="1">Membrane</location>
        <topology evidence="1">Multi-pass membrane protein</topology>
    </subcellularLocation>
</comment>
<dbReference type="OrthoDB" id="544685at2759"/>
<accession>A0A8J4Q468</accession>
<feature type="region of interest" description="Disordered" evidence="3">
    <location>
        <begin position="1"/>
        <end position="107"/>
    </location>
</feature>
<organism evidence="6 7">
    <name type="scientific">Polysphondylium violaceum</name>
    <dbReference type="NCBI Taxonomy" id="133409"/>
    <lineage>
        <taxon>Eukaryota</taxon>
        <taxon>Amoebozoa</taxon>
        <taxon>Evosea</taxon>
        <taxon>Eumycetozoa</taxon>
        <taxon>Dictyostelia</taxon>
        <taxon>Dictyosteliales</taxon>
        <taxon>Dictyosteliaceae</taxon>
        <taxon>Polysphondylium</taxon>
    </lineage>
</organism>
<dbReference type="InterPro" id="IPR006685">
    <property type="entry name" value="MscS_channel_2nd"/>
</dbReference>
<comment type="caution">
    <text evidence="6">The sequence shown here is derived from an EMBL/GenBank/DDBJ whole genome shotgun (WGS) entry which is preliminary data.</text>
</comment>
<dbReference type="EMBL" id="AJWJ01000017">
    <property type="protein sequence ID" value="KAF2077874.1"/>
    <property type="molecule type" value="Genomic_DNA"/>
</dbReference>
<name>A0A8J4Q468_9MYCE</name>
<dbReference type="Gene3D" id="1.10.287.1260">
    <property type="match status" value="1"/>
</dbReference>
<dbReference type="GO" id="GO:0006820">
    <property type="term" value="P:monoatomic anion transport"/>
    <property type="evidence" value="ECO:0007669"/>
    <property type="project" value="TreeGrafter"/>
</dbReference>
<gene>
    <name evidence="6" type="ORF">CYY_000836</name>
</gene>
<sequence>MKSPKTDRDYQLVDEEQQKTRRRSSNNSNSSNNNNHRVSLSLPPPTASINNSDNISINMDPNNNNNNKSSSKIKSPLSDTGERKLTRINSSGEDTIVLSPKDEKDGTHKIVNRANNLTQSDPSLNITCTDIKPPSPVNNGATTAVNSNNGSHQGGLHTATSFPEIQKHPLGKAQELYHVVSVGDDDDDHHHHHHDGGDPPPSDDEDDGDEEKKVKKKKRGFFRQLFTTKFMIIIILLLLVLVSAVGVVFRIFWEDVEIVDVVVLRWALYIDICVFSYMAVYFIIRGFISLFESTLYLQQHVYYYINGLVRPLSCLIWAIIVYFATDPVLQLPDYVDDDMDKFFIFLRAVMYVSLFYCGRVALVKVLAARTNRKAFYTSLKRSLLNEELLDQLSTKNSKNLTQTVSTSIKKKKRMGITLWIESLKKRNQLSGKLSSIAENYTQKDAKIVAKRILANADRARKGYLVKDDLKYYVKAKHLDKAFDTIGSLHDNIIKRDDLINWILRVVRSRKTLEYRLRDHEDIGRVINEIVNFIFWILMFLFVMTLYGYEASVFLVPLSTTILGLSFAFGTTLRNVFESLVLIFFVRPFEAGDKVVLGNLEPLIVDKIGILFTSFISWDGKAVYMPNPVITAARIENHQRSEEVSVSIDVTVNFNTPIEKLYGLEAKFDKWVKAQPEKWRPDVWMSFASVLGTNQITLKYGGSIIASWQDSKRWRPCKNEFYIKMKDWISEANLETYPARQQIELLHPIPIELSHFQPPVRPS</sequence>
<evidence type="ECO:0000313" key="7">
    <source>
        <dbReference type="Proteomes" id="UP000695562"/>
    </source>
</evidence>
<keyword evidence="4" id="KW-0472">Membrane</keyword>
<dbReference type="Proteomes" id="UP000695562">
    <property type="component" value="Unassembled WGS sequence"/>
</dbReference>
<keyword evidence="4" id="KW-0812">Transmembrane</keyword>
<feature type="region of interest" description="Disordered" evidence="3">
    <location>
        <begin position="184"/>
        <end position="213"/>
    </location>
</feature>
<feature type="transmembrane region" description="Helical" evidence="4">
    <location>
        <begin position="225"/>
        <end position="253"/>
    </location>
</feature>